<keyword evidence="6 12" id="KW-0132">Cell division</keyword>
<dbReference type="SUPFAM" id="SSF102735">
    <property type="entry name" value="Trigger factor ribosome-binding domain"/>
    <property type="match status" value="1"/>
</dbReference>
<dbReference type="InterPro" id="IPR005215">
    <property type="entry name" value="Trig_fac"/>
</dbReference>
<evidence type="ECO:0000256" key="10">
    <source>
        <dbReference type="ARBA" id="ARBA00023306"/>
    </source>
</evidence>
<evidence type="ECO:0000256" key="11">
    <source>
        <dbReference type="ARBA" id="ARBA00029986"/>
    </source>
</evidence>
<evidence type="ECO:0000313" key="18">
    <source>
        <dbReference type="EMBL" id="SQB99104.1"/>
    </source>
</evidence>
<dbReference type="Pfam" id="PF05697">
    <property type="entry name" value="Trigger_N"/>
    <property type="match status" value="1"/>
</dbReference>
<dbReference type="RefSeq" id="WP_112058833.1">
    <property type="nucleotide sequence ID" value="NZ_UAWL01000006.1"/>
</dbReference>
<evidence type="ECO:0000256" key="3">
    <source>
        <dbReference type="ARBA" id="ARBA00013194"/>
    </source>
</evidence>
<evidence type="ECO:0000256" key="12">
    <source>
        <dbReference type="HAMAP-Rule" id="MF_00303"/>
    </source>
</evidence>
<dbReference type="EMBL" id="UAWL01000006">
    <property type="protein sequence ID" value="SQB99104.1"/>
    <property type="molecule type" value="Genomic_DNA"/>
</dbReference>
<keyword evidence="5 12" id="KW-0963">Cytoplasm</keyword>
<dbReference type="Pfam" id="PF05698">
    <property type="entry name" value="Trigger_C"/>
    <property type="match status" value="1"/>
</dbReference>
<dbReference type="Pfam" id="PF00254">
    <property type="entry name" value="FKBP_C"/>
    <property type="match status" value="1"/>
</dbReference>
<evidence type="ECO:0000256" key="7">
    <source>
        <dbReference type="ARBA" id="ARBA00023110"/>
    </source>
</evidence>
<organism evidence="18 19">
    <name type="scientific">Helicobacter fennelliae</name>
    <dbReference type="NCBI Taxonomy" id="215"/>
    <lineage>
        <taxon>Bacteria</taxon>
        <taxon>Pseudomonadati</taxon>
        <taxon>Campylobacterota</taxon>
        <taxon>Epsilonproteobacteria</taxon>
        <taxon>Campylobacterales</taxon>
        <taxon>Helicobacteraceae</taxon>
        <taxon>Helicobacter</taxon>
    </lineage>
</organism>
<evidence type="ECO:0000256" key="6">
    <source>
        <dbReference type="ARBA" id="ARBA00022618"/>
    </source>
</evidence>
<dbReference type="GO" id="GO:0015031">
    <property type="term" value="P:protein transport"/>
    <property type="evidence" value="ECO:0007669"/>
    <property type="project" value="UniProtKB-UniRule"/>
</dbReference>
<feature type="coiled-coil region" evidence="15">
    <location>
        <begin position="14"/>
        <end position="41"/>
    </location>
</feature>
<dbReference type="InterPro" id="IPR037041">
    <property type="entry name" value="Trigger_fac_C_sf"/>
</dbReference>
<dbReference type="HAMAP" id="MF_00303">
    <property type="entry name" value="Trigger_factor_Tig"/>
    <property type="match status" value="1"/>
</dbReference>
<dbReference type="InterPro" id="IPR008880">
    <property type="entry name" value="Trigger_fac_C"/>
</dbReference>
<dbReference type="NCBIfam" id="TIGR00115">
    <property type="entry name" value="tig"/>
    <property type="match status" value="1"/>
</dbReference>
<dbReference type="PROSITE" id="PS50059">
    <property type="entry name" value="FKBP_PPIASE"/>
    <property type="match status" value="1"/>
</dbReference>
<proteinExistence type="inferred from homology"/>
<evidence type="ECO:0000256" key="15">
    <source>
        <dbReference type="SAM" id="Coils"/>
    </source>
</evidence>
<dbReference type="FunFam" id="3.10.50.40:FF:000001">
    <property type="entry name" value="Trigger factor"/>
    <property type="match status" value="1"/>
</dbReference>
<accession>A0A2X3BH52</accession>
<evidence type="ECO:0000256" key="8">
    <source>
        <dbReference type="ARBA" id="ARBA00023186"/>
    </source>
</evidence>
<dbReference type="GO" id="GO:0051083">
    <property type="term" value="P:'de novo' cotranslational protein folding"/>
    <property type="evidence" value="ECO:0007669"/>
    <property type="project" value="TreeGrafter"/>
</dbReference>
<comment type="similarity">
    <text evidence="2 12 14">Belongs to the FKBP-type PPIase family. Tig subfamily.</text>
</comment>
<evidence type="ECO:0000256" key="2">
    <source>
        <dbReference type="ARBA" id="ARBA00005464"/>
    </source>
</evidence>
<keyword evidence="9 12" id="KW-0413">Isomerase</keyword>
<evidence type="ECO:0000259" key="17">
    <source>
        <dbReference type="PROSITE" id="PS50059"/>
    </source>
</evidence>
<dbReference type="GO" id="GO:0043022">
    <property type="term" value="F:ribosome binding"/>
    <property type="evidence" value="ECO:0007669"/>
    <property type="project" value="TreeGrafter"/>
</dbReference>
<reference evidence="18 19" key="1">
    <citation type="submission" date="2018-06" db="EMBL/GenBank/DDBJ databases">
        <authorList>
            <consortium name="Pathogen Informatics"/>
            <person name="Doyle S."/>
        </authorList>
    </citation>
    <scope>NUCLEOTIDE SEQUENCE [LARGE SCALE GENOMIC DNA]</scope>
    <source>
        <strain evidence="18 19">NCTC13102</strain>
    </source>
</reference>
<dbReference type="SUPFAM" id="SSF54534">
    <property type="entry name" value="FKBP-like"/>
    <property type="match status" value="1"/>
</dbReference>
<dbReference type="InterPro" id="IPR008881">
    <property type="entry name" value="Trigger_fac_ribosome-bd_bac"/>
</dbReference>
<dbReference type="InterPro" id="IPR046357">
    <property type="entry name" value="PPIase_dom_sf"/>
</dbReference>
<comment type="catalytic activity">
    <reaction evidence="1 12 13">
        <text>[protein]-peptidylproline (omega=180) = [protein]-peptidylproline (omega=0)</text>
        <dbReference type="Rhea" id="RHEA:16237"/>
        <dbReference type="Rhea" id="RHEA-COMP:10747"/>
        <dbReference type="Rhea" id="RHEA-COMP:10748"/>
        <dbReference type="ChEBI" id="CHEBI:83833"/>
        <dbReference type="ChEBI" id="CHEBI:83834"/>
        <dbReference type="EC" id="5.2.1.8"/>
    </reaction>
</comment>
<dbReference type="GO" id="GO:0003755">
    <property type="term" value="F:peptidyl-prolyl cis-trans isomerase activity"/>
    <property type="evidence" value="ECO:0007669"/>
    <property type="project" value="UniProtKB-UniRule"/>
</dbReference>
<evidence type="ECO:0000256" key="13">
    <source>
        <dbReference type="PROSITE-ProRule" id="PRU00277"/>
    </source>
</evidence>
<dbReference type="InterPro" id="IPR036611">
    <property type="entry name" value="Trigger_fac_ribosome-bd_sf"/>
</dbReference>
<dbReference type="Gene3D" id="3.10.50.40">
    <property type="match status" value="1"/>
</dbReference>
<comment type="function">
    <text evidence="12">Involved in protein export. Acts as a chaperone by maintaining the newly synthesized protein in an open conformation. Functions as a peptidyl-prolyl cis-trans isomerase.</text>
</comment>
<evidence type="ECO:0000256" key="4">
    <source>
        <dbReference type="ARBA" id="ARBA00016902"/>
    </source>
</evidence>
<keyword evidence="8 12" id="KW-0143">Chaperone</keyword>
<feature type="domain" description="PPIase FKBP-type" evidence="17">
    <location>
        <begin position="164"/>
        <end position="246"/>
    </location>
</feature>
<dbReference type="Proteomes" id="UP000250166">
    <property type="component" value="Unassembled WGS sequence"/>
</dbReference>
<dbReference type="PIRSF" id="PIRSF003095">
    <property type="entry name" value="Trigger_factor"/>
    <property type="match status" value="1"/>
</dbReference>
<dbReference type="Gene3D" id="1.10.3120.10">
    <property type="entry name" value="Trigger factor, C-terminal domain"/>
    <property type="match status" value="1"/>
</dbReference>
<dbReference type="PANTHER" id="PTHR30560">
    <property type="entry name" value="TRIGGER FACTOR CHAPERONE AND PEPTIDYL-PROLYL CIS/TRANS ISOMERASE"/>
    <property type="match status" value="1"/>
</dbReference>
<sequence>MNIQTTRINTANALAKGLIAIEDLEQKLNQIAQKVSKTIKMAGFRQGKVPVSIVKTRYKDSIEQDAQREMVQDMLNTALKDLKIDAKQLIGDPIITKFEKGEKNIDVEIKISILPEFDVSDALKSIPEPKIPTASPKQIQERLDMLARSQAPIVDSTSKVVKKGHIANIDFEGFVDNVAFEGGKAQGFDLDIGSNQFIPGFEDALVGAKVGEEKEIQVDFPQDYHSANLAGKKATFKVKINAIKDREKIELNDEFAKKVLHKEDASLDELKQDIQKQLDLDLKNKYYSEEMREKSLEALNKAFSFDVPDLIVEQEMDMLFRNSLSQIAKDELAVYQKDPKKAQEKRETFRDEAHKSVKVTFIIDALAKKNNIDVTDNEVMSAIYYESMMSGQDPQQVIVYYKENNFLPAIKMSMIENRVLTRLLDEKANLKDTKDTKGAKVKADSASKAESTESKIAESKKPKKAKE</sequence>
<keyword evidence="15" id="KW-0175">Coiled coil</keyword>
<feature type="compositionally biased region" description="Basic and acidic residues" evidence="16">
    <location>
        <begin position="431"/>
        <end position="460"/>
    </location>
</feature>
<dbReference type="SUPFAM" id="SSF109998">
    <property type="entry name" value="Triger factor/SurA peptide-binding domain-like"/>
    <property type="match status" value="1"/>
</dbReference>
<evidence type="ECO:0000313" key="19">
    <source>
        <dbReference type="Proteomes" id="UP000250166"/>
    </source>
</evidence>
<dbReference type="InterPro" id="IPR001179">
    <property type="entry name" value="PPIase_FKBP_dom"/>
</dbReference>
<dbReference type="GO" id="GO:0051301">
    <property type="term" value="P:cell division"/>
    <property type="evidence" value="ECO:0007669"/>
    <property type="project" value="UniProtKB-KW"/>
</dbReference>
<evidence type="ECO:0000256" key="14">
    <source>
        <dbReference type="RuleBase" id="RU003914"/>
    </source>
</evidence>
<comment type="subcellular location">
    <subcellularLocation>
        <location evidence="12">Cytoplasm</location>
    </subcellularLocation>
    <text evidence="12">About half TF is bound to the ribosome near the polypeptide exit tunnel while the other half is free in the cytoplasm.</text>
</comment>
<dbReference type="GO" id="GO:0044183">
    <property type="term" value="F:protein folding chaperone"/>
    <property type="evidence" value="ECO:0007669"/>
    <property type="project" value="TreeGrafter"/>
</dbReference>
<name>A0A2X3BH52_9HELI</name>
<dbReference type="PANTHER" id="PTHR30560:SF3">
    <property type="entry name" value="TRIGGER FACTOR-LIKE PROTEIN TIG, CHLOROPLASTIC"/>
    <property type="match status" value="1"/>
</dbReference>
<dbReference type="GO" id="GO:0043335">
    <property type="term" value="P:protein unfolding"/>
    <property type="evidence" value="ECO:0007669"/>
    <property type="project" value="TreeGrafter"/>
</dbReference>
<dbReference type="GO" id="GO:0005737">
    <property type="term" value="C:cytoplasm"/>
    <property type="evidence" value="ECO:0007669"/>
    <property type="project" value="UniProtKB-SubCell"/>
</dbReference>
<gene>
    <name evidence="12 18" type="primary">tig</name>
    <name evidence="18" type="ORF">NCTC13102_01578</name>
</gene>
<comment type="domain">
    <text evidence="12">Consists of 3 domains; the N-terminus binds the ribosome, the middle domain has PPIase activity, while the C-terminus has intrinsic chaperone activity on its own.</text>
</comment>
<evidence type="ECO:0000256" key="16">
    <source>
        <dbReference type="SAM" id="MobiDB-lite"/>
    </source>
</evidence>
<feature type="region of interest" description="Disordered" evidence="16">
    <location>
        <begin position="431"/>
        <end position="467"/>
    </location>
</feature>
<dbReference type="AlphaFoldDB" id="A0A2X3BH52"/>
<dbReference type="InterPro" id="IPR027304">
    <property type="entry name" value="Trigger_fact/SurA_dom_sf"/>
</dbReference>
<dbReference type="Gene3D" id="3.30.70.1050">
    <property type="entry name" value="Trigger factor ribosome-binding domain"/>
    <property type="match status" value="1"/>
</dbReference>
<keyword evidence="7 12" id="KW-0697">Rotamase</keyword>
<dbReference type="EC" id="5.2.1.8" evidence="3 12"/>
<keyword evidence="10 12" id="KW-0131">Cell cycle</keyword>
<evidence type="ECO:0000256" key="9">
    <source>
        <dbReference type="ARBA" id="ARBA00023235"/>
    </source>
</evidence>
<evidence type="ECO:0000256" key="5">
    <source>
        <dbReference type="ARBA" id="ARBA00022490"/>
    </source>
</evidence>
<evidence type="ECO:0000256" key="1">
    <source>
        <dbReference type="ARBA" id="ARBA00000971"/>
    </source>
</evidence>
<protein>
    <recommendedName>
        <fullName evidence="4 12">Trigger factor</fullName>
        <shortName evidence="12">TF</shortName>
        <ecNumber evidence="3 12">5.2.1.8</ecNumber>
    </recommendedName>
    <alternativeName>
        <fullName evidence="11 12">PPIase</fullName>
    </alternativeName>
</protein>